<dbReference type="Proteomes" id="UP000182793">
    <property type="component" value="Unassembled WGS sequence"/>
</dbReference>
<accession>A0A091CB76</accession>
<dbReference type="EC" id="5.2.1.8" evidence="2"/>
<evidence type="ECO:0000313" key="7">
    <source>
        <dbReference type="Proteomes" id="UP000182793"/>
    </source>
</evidence>
<comment type="caution">
    <text evidence="4">The sequence shown here is derived from an EMBL/GenBank/DDBJ whole genome shotgun (WGS) entry which is preliminary data.</text>
</comment>
<dbReference type="RefSeq" id="WP_039696476.1">
    <property type="nucleotide sequence ID" value="NZ_AUZH01000013.1"/>
</dbReference>
<dbReference type="Pfam" id="PF00160">
    <property type="entry name" value="Pro_isomerase"/>
    <property type="match status" value="1"/>
</dbReference>
<evidence type="ECO:0000313" key="5">
    <source>
        <dbReference type="EMBL" id="SFL04303.1"/>
    </source>
</evidence>
<dbReference type="SUPFAM" id="SSF50891">
    <property type="entry name" value="Cyclophilin-like"/>
    <property type="match status" value="1"/>
</dbReference>
<evidence type="ECO:0000313" key="6">
    <source>
        <dbReference type="Proteomes" id="UP000029382"/>
    </source>
</evidence>
<proteinExistence type="inferred from homology"/>
<sequence>MKKLLSLGLTIACLATLSGCENMTRAIRGNDYVDAKAAASSSAAQASASASSSKAYQKEIKKALQADASAFPQLSTDVAQNEAEVIMHTSKGEITIKLFPKYAPLAVENFLTHAKKGYYDGLLFHRVISDFMIQSGDPKGNGTGGESIWKGKDKKIDSGNGFTNEISPYLYNIRGALAMANAGANTNGSQFFINQNPADQSSQLSSDSYPKAIIDAYTKGGNPSLDKNYTVFGQVIDGMDVVDAISKVDTDSNDKPTSDITITKIDIVKDYNFK</sequence>
<dbReference type="PANTHER" id="PTHR45625">
    <property type="entry name" value="PEPTIDYL-PROLYL CIS-TRANS ISOMERASE-RELATED"/>
    <property type="match status" value="1"/>
</dbReference>
<dbReference type="PANTHER" id="PTHR45625:SF16">
    <property type="entry name" value="PEPTIDYL-PROLYL CIS-TRANS ISOMERASE"/>
    <property type="match status" value="1"/>
</dbReference>
<reference evidence="4 6" key="1">
    <citation type="journal article" date="2014" name="Genome Announc.">
        <title>Draft Genome Sequences of Streptococcus bovis Strains ATCC 33317 and JB1.</title>
        <authorList>
            <person name="Benahmed F.H."/>
            <person name="Gopinath G.R."/>
            <person name="Harbottle H."/>
            <person name="Cotta M.A."/>
            <person name="Luo Y."/>
            <person name="Henderson C."/>
            <person name="Teri P."/>
            <person name="Soppet D."/>
            <person name="Rasmussen M."/>
            <person name="Whitehead T.R."/>
            <person name="Davidson M."/>
        </authorList>
    </citation>
    <scope>NUCLEOTIDE SEQUENCE [LARGE SCALE GENOMIC DNA]</scope>
    <source>
        <strain evidence="4 6">JB1</strain>
    </source>
</reference>
<dbReference type="Gene3D" id="2.40.100.10">
    <property type="entry name" value="Cyclophilin-like"/>
    <property type="match status" value="1"/>
</dbReference>
<dbReference type="PROSITE" id="PS50072">
    <property type="entry name" value="CSA_PPIASE_2"/>
    <property type="match status" value="1"/>
</dbReference>
<feature type="domain" description="PPIase cyclophilin-type" evidence="3">
    <location>
        <begin position="92"/>
        <end position="267"/>
    </location>
</feature>
<dbReference type="InterPro" id="IPR029000">
    <property type="entry name" value="Cyclophilin-like_dom_sf"/>
</dbReference>
<dbReference type="InterPro" id="IPR044666">
    <property type="entry name" value="Cyclophilin_A-like"/>
</dbReference>
<dbReference type="Proteomes" id="UP000029382">
    <property type="component" value="Unassembled WGS sequence"/>
</dbReference>
<keyword evidence="2" id="KW-0697">Rotamase</keyword>
<dbReference type="EMBL" id="AUZH01000013">
    <property type="protein sequence ID" value="KFN88098.1"/>
    <property type="molecule type" value="Genomic_DNA"/>
</dbReference>
<reference evidence="5 7" key="2">
    <citation type="submission" date="2016-10" db="EMBL/GenBank/DDBJ databases">
        <authorList>
            <person name="Varghese N."/>
            <person name="Submissions S."/>
        </authorList>
    </citation>
    <scope>NUCLEOTIDE SEQUENCE [LARGE SCALE GENOMIC DNA]</scope>
    <source>
        <strain evidence="5 7">JB1</strain>
    </source>
</reference>
<comment type="similarity">
    <text evidence="2">Belongs to the cyclophilin-type PPIase family.</text>
</comment>
<organism evidence="4 6">
    <name type="scientific">Streptococcus equinus JB1</name>
    <dbReference type="NCBI Taxonomy" id="1294274"/>
    <lineage>
        <taxon>Bacteria</taxon>
        <taxon>Bacillati</taxon>
        <taxon>Bacillota</taxon>
        <taxon>Bacilli</taxon>
        <taxon>Lactobacillales</taxon>
        <taxon>Streptococcaceae</taxon>
        <taxon>Streptococcus</taxon>
    </lineage>
</organism>
<dbReference type="PRINTS" id="PR00153">
    <property type="entry name" value="CSAPPISMRASE"/>
</dbReference>
<name>A0A091CB76_STREI</name>
<comment type="function">
    <text evidence="1 2">PPIases accelerate the folding of proteins. It catalyzes the cis-trans isomerization of proline imidic peptide bonds in oligopeptides.</text>
</comment>
<protein>
    <recommendedName>
        <fullName evidence="2">Peptidyl-prolyl cis-trans isomerase</fullName>
        <shortName evidence="2">PPIase</shortName>
        <ecNumber evidence="2">5.2.1.8</ecNumber>
    </recommendedName>
</protein>
<evidence type="ECO:0000256" key="2">
    <source>
        <dbReference type="RuleBase" id="RU363019"/>
    </source>
</evidence>
<dbReference type="InterPro" id="IPR002130">
    <property type="entry name" value="Cyclophilin-type_PPIase_dom"/>
</dbReference>
<evidence type="ECO:0000313" key="4">
    <source>
        <dbReference type="EMBL" id="KFN88098.1"/>
    </source>
</evidence>
<keyword evidence="7" id="KW-1185">Reference proteome</keyword>
<dbReference type="EMBL" id="FOTG01000002">
    <property type="protein sequence ID" value="SFL04303.1"/>
    <property type="molecule type" value="Genomic_DNA"/>
</dbReference>
<dbReference type="GO" id="GO:0003755">
    <property type="term" value="F:peptidyl-prolyl cis-trans isomerase activity"/>
    <property type="evidence" value="ECO:0007669"/>
    <property type="project" value="UniProtKB-UniRule"/>
</dbReference>
<gene>
    <name evidence="4" type="ORF">H702_03760</name>
    <name evidence="5" type="ORF">SAMN02910290_00189</name>
</gene>
<dbReference type="PROSITE" id="PS51257">
    <property type="entry name" value="PROKAR_LIPOPROTEIN"/>
    <property type="match status" value="1"/>
</dbReference>
<evidence type="ECO:0000259" key="3">
    <source>
        <dbReference type="PROSITE" id="PS50072"/>
    </source>
</evidence>
<evidence type="ECO:0000256" key="1">
    <source>
        <dbReference type="ARBA" id="ARBA00002388"/>
    </source>
</evidence>
<comment type="catalytic activity">
    <reaction evidence="2">
        <text>[protein]-peptidylproline (omega=180) = [protein]-peptidylproline (omega=0)</text>
        <dbReference type="Rhea" id="RHEA:16237"/>
        <dbReference type="Rhea" id="RHEA-COMP:10747"/>
        <dbReference type="Rhea" id="RHEA-COMP:10748"/>
        <dbReference type="ChEBI" id="CHEBI:83833"/>
        <dbReference type="ChEBI" id="CHEBI:83834"/>
        <dbReference type="EC" id="5.2.1.8"/>
    </reaction>
</comment>
<keyword evidence="2 4" id="KW-0413">Isomerase</keyword>
<dbReference type="AlphaFoldDB" id="A0A091CB76"/>